<evidence type="ECO:0000256" key="3">
    <source>
        <dbReference type="ARBA" id="ARBA00022552"/>
    </source>
</evidence>
<keyword evidence="4 9" id="KW-0540">Nuclease</keyword>
<dbReference type="PROSITE" id="PS01306">
    <property type="entry name" value="UPF0054"/>
    <property type="match status" value="1"/>
</dbReference>
<evidence type="ECO:0000256" key="4">
    <source>
        <dbReference type="ARBA" id="ARBA00022722"/>
    </source>
</evidence>
<evidence type="ECO:0000256" key="2">
    <source>
        <dbReference type="ARBA" id="ARBA00022517"/>
    </source>
</evidence>
<dbReference type="Gene3D" id="3.40.390.30">
    <property type="entry name" value="Metalloproteases ('zincins'), catalytic domain"/>
    <property type="match status" value="1"/>
</dbReference>
<dbReference type="PANTHER" id="PTHR46986:SF1">
    <property type="entry name" value="ENDORIBONUCLEASE YBEY, CHLOROPLASTIC"/>
    <property type="match status" value="1"/>
</dbReference>
<dbReference type="GO" id="GO:0008270">
    <property type="term" value="F:zinc ion binding"/>
    <property type="evidence" value="ECO:0007669"/>
    <property type="project" value="UniProtKB-UniRule"/>
</dbReference>
<evidence type="ECO:0000256" key="7">
    <source>
        <dbReference type="ARBA" id="ARBA00022801"/>
    </source>
</evidence>
<comment type="cofactor">
    <cofactor evidence="9">
        <name>Zn(2+)</name>
        <dbReference type="ChEBI" id="CHEBI:29105"/>
    </cofactor>
    <text evidence="9">Binds 1 zinc ion.</text>
</comment>
<keyword evidence="2 9" id="KW-0690">Ribosome biogenesis</keyword>
<dbReference type="InterPro" id="IPR020549">
    <property type="entry name" value="YbeY_CS"/>
</dbReference>
<name>A0A1M5Y3W3_9CLOT</name>
<dbReference type="SUPFAM" id="SSF55486">
    <property type="entry name" value="Metalloproteases ('zincins'), catalytic domain"/>
    <property type="match status" value="1"/>
</dbReference>
<sequence>MVYTDNRQSKLEVTKEFQEFIESTIEFALKEEEVKCETQISLIFVDNDEIKDINRETRSIDKETDVLSFPMIDYEKGKVFKEQYSNYEFDETYFDGEELVLGDIVISLEKAVEQREEYNHSYDREAAYLAVHSVLHLLGYDHMEEDEKKVMRDREEAILNKLNITRG</sequence>
<comment type="function">
    <text evidence="9">Single strand-specific metallo-endoribonuclease involved in late-stage 70S ribosome quality control and in maturation of the 3' terminus of the 16S rRNA.</text>
</comment>
<dbReference type="InterPro" id="IPR002036">
    <property type="entry name" value="YbeY"/>
</dbReference>
<dbReference type="EC" id="3.1.-.-" evidence="9"/>
<evidence type="ECO:0000313" key="10">
    <source>
        <dbReference type="EMBL" id="SHI06751.1"/>
    </source>
</evidence>
<dbReference type="Pfam" id="PF02130">
    <property type="entry name" value="YbeY"/>
    <property type="match status" value="1"/>
</dbReference>
<accession>A0A1M5Y3W3</accession>
<evidence type="ECO:0000313" key="11">
    <source>
        <dbReference type="Proteomes" id="UP000184241"/>
    </source>
</evidence>
<reference evidence="10 11" key="1">
    <citation type="submission" date="2016-11" db="EMBL/GenBank/DDBJ databases">
        <authorList>
            <person name="Jaros S."/>
            <person name="Januszkiewicz K."/>
            <person name="Wedrychowicz H."/>
        </authorList>
    </citation>
    <scope>NUCLEOTIDE SEQUENCE [LARGE SCALE GENOMIC DNA]</scope>
    <source>
        <strain evidence="10 11">DSM 6191</strain>
    </source>
</reference>
<dbReference type="EMBL" id="FQXU01000005">
    <property type="protein sequence ID" value="SHI06751.1"/>
    <property type="molecule type" value="Genomic_DNA"/>
</dbReference>
<gene>
    <name evidence="9" type="primary">ybeY</name>
    <name evidence="10" type="ORF">SAMN02745941_01837</name>
</gene>
<evidence type="ECO:0000256" key="9">
    <source>
        <dbReference type="HAMAP-Rule" id="MF_00009"/>
    </source>
</evidence>
<dbReference type="GO" id="GO:0005737">
    <property type="term" value="C:cytoplasm"/>
    <property type="evidence" value="ECO:0007669"/>
    <property type="project" value="UniProtKB-SubCell"/>
</dbReference>
<dbReference type="NCBIfam" id="TIGR00043">
    <property type="entry name" value="rRNA maturation RNase YbeY"/>
    <property type="match status" value="1"/>
</dbReference>
<keyword evidence="5 9" id="KW-0479">Metal-binding</keyword>
<dbReference type="GO" id="GO:0006364">
    <property type="term" value="P:rRNA processing"/>
    <property type="evidence" value="ECO:0007669"/>
    <property type="project" value="UniProtKB-UniRule"/>
</dbReference>
<organism evidence="10 11">
    <name type="scientific">Clostridium intestinale DSM 6191</name>
    <dbReference type="NCBI Taxonomy" id="1121320"/>
    <lineage>
        <taxon>Bacteria</taxon>
        <taxon>Bacillati</taxon>
        <taxon>Bacillota</taxon>
        <taxon>Clostridia</taxon>
        <taxon>Eubacteriales</taxon>
        <taxon>Clostridiaceae</taxon>
        <taxon>Clostridium</taxon>
    </lineage>
</organism>
<dbReference type="Proteomes" id="UP000184241">
    <property type="component" value="Unassembled WGS sequence"/>
</dbReference>
<dbReference type="AlphaFoldDB" id="A0A1M5Y3W3"/>
<feature type="binding site" evidence="9">
    <location>
        <position position="142"/>
    </location>
    <ligand>
        <name>Zn(2+)</name>
        <dbReference type="ChEBI" id="CHEBI:29105"/>
        <note>catalytic</note>
    </ligand>
</feature>
<comment type="similarity">
    <text evidence="1 9">Belongs to the endoribonuclease YbeY family.</text>
</comment>
<feature type="binding site" evidence="9">
    <location>
        <position position="132"/>
    </location>
    <ligand>
        <name>Zn(2+)</name>
        <dbReference type="ChEBI" id="CHEBI:29105"/>
        <note>catalytic</note>
    </ligand>
</feature>
<dbReference type="GO" id="GO:0004521">
    <property type="term" value="F:RNA endonuclease activity"/>
    <property type="evidence" value="ECO:0007669"/>
    <property type="project" value="UniProtKB-UniRule"/>
</dbReference>
<keyword evidence="3 9" id="KW-0698">rRNA processing</keyword>
<dbReference type="GO" id="GO:0004222">
    <property type="term" value="F:metalloendopeptidase activity"/>
    <property type="evidence" value="ECO:0007669"/>
    <property type="project" value="InterPro"/>
</dbReference>
<evidence type="ECO:0000256" key="5">
    <source>
        <dbReference type="ARBA" id="ARBA00022723"/>
    </source>
</evidence>
<evidence type="ECO:0000256" key="6">
    <source>
        <dbReference type="ARBA" id="ARBA00022759"/>
    </source>
</evidence>
<keyword evidence="8 9" id="KW-0862">Zinc</keyword>
<keyword evidence="6 9" id="KW-0255">Endonuclease</keyword>
<proteinExistence type="inferred from homology"/>
<dbReference type="HAMAP" id="MF_00009">
    <property type="entry name" value="Endoribonucl_YbeY"/>
    <property type="match status" value="1"/>
</dbReference>
<dbReference type="InterPro" id="IPR023091">
    <property type="entry name" value="MetalPrtase_cat_dom_sf_prd"/>
</dbReference>
<comment type="subcellular location">
    <subcellularLocation>
        <location evidence="9">Cytoplasm</location>
    </subcellularLocation>
</comment>
<dbReference type="RefSeq" id="WP_073018788.1">
    <property type="nucleotide sequence ID" value="NZ_FQXU01000005.1"/>
</dbReference>
<dbReference type="PANTHER" id="PTHR46986">
    <property type="entry name" value="ENDORIBONUCLEASE YBEY, CHLOROPLASTIC"/>
    <property type="match status" value="1"/>
</dbReference>
<evidence type="ECO:0000256" key="1">
    <source>
        <dbReference type="ARBA" id="ARBA00010875"/>
    </source>
</evidence>
<protein>
    <recommendedName>
        <fullName evidence="9">Endoribonuclease YbeY</fullName>
        <ecNumber evidence="9">3.1.-.-</ecNumber>
    </recommendedName>
</protein>
<evidence type="ECO:0000256" key="8">
    <source>
        <dbReference type="ARBA" id="ARBA00022833"/>
    </source>
</evidence>
<feature type="binding site" evidence="9">
    <location>
        <position position="136"/>
    </location>
    <ligand>
        <name>Zn(2+)</name>
        <dbReference type="ChEBI" id="CHEBI:29105"/>
        <note>catalytic</note>
    </ligand>
</feature>
<keyword evidence="7 9" id="KW-0378">Hydrolase</keyword>
<keyword evidence="9" id="KW-0963">Cytoplasm</keyword>